<dbReference type="NCBIfam" id="TIGR00187">
    <property type="entry name" value="ribE"/>
    <property type="match status" value="1"/>
</dbReference>
<dbReference type="InterPro" id="IPR017938">
    <property type="entry name" value="Riboflavin_synthase-like_b-brl"/>
</dbReference>
<proteinExistence type="predicted"/>
<feature type="domain" description="Lumazine-binding" evidence="11">
    <location>
        <begin position="1"/>
        <end position="96"/>
    </location>
</feature>
<gene>
    <name evidence="12" type="ORF">A9Q84_20850</name>
</gene>
<dbReference type="InterPro" id="IPR023366">
    <property type="entry name" value="ATP_synth_asu-like_sf"/>
</dbReference>
<evidence type="ECO:0000256" key="10">
    <source>
        <dbReference type="PROSITE-ProRule" id="PRU00524"/>
    </source>
</evidence>
<dbReference type="InterPro" id="IPR001783">
    <property type="entry name" value="Lumazine-bd"/>
</dbReference>
<keyword evidence="7" id="KW-0808">Transferase</keyword>
<organism evidence="12 13">
    <name type="scientific">Halobacteriovorax marinus</name>
    <dbReference type="NCBI Taxonomy" id="97084"/>
    <lineage>
        <taxon>Bacteria</taxon>
        <taxon>Pseudomonadati</taxon>
        <taxon>Bdellovibrionota</taxon>
        <taxon>Bacteriovoracia</taxon>
        <taxon>Bacteriovoracales</taxon>
        <taxon>Halobacteriovoraceae</taxon>
        <taxon>Halobacteriovorax</taxon>
    </lineage>
</organism>
<dbReference type="PANTHER" id="PTHR21098">
    <property type="entry name" value="RIBOFLAVIN SYNTHASE ALPHA CHAIN"/>
    <property type="match status" value="1"/>
</dbReference>
<feature type="repeat" description="Lumazine-binding" evidence="10">
    <location>
        <begin position="97"/>
        <end position="195"/>
    </location>
</feature>
<dbReference type="PIRSF" id="PIRSF000498">
    <property type="entry name" value="Riboflavin_syn_A"/>
    <property type="match status" value="1"/>
</dbReference>
<evidence type="ECO:0000256" key="8">
    <source>
        <dbReference type="ARBA" id="ARBA00022737"/>
    </source>
</evidence>
<dbReference type="FunFam" id="2.40.30.20:FF:000004">
    <property type="entry name" value="Riboflavin synthase, alpha subunit"/>
    <property type="match status" value="1"/>
</dbReference>
<name>A0A1Y5F6U3_9BACT</name>
<evidence type="ECO:0000256" key="5">
    <source>
        <dbReference type="ARBA" id="ARBA00013950"/>
    </source>
</evidence>
<accession>A0A1Y5F6U3</accession>
<evidence type="ECO:0000256" key="9">
    <source>
        <dbReference type="NCBIfam" id="TIGR00187"/>
    </source>
</evidence>
<feature type="repeat" description="Lumazine-binding" evidence="10">
    <location>
        <begin position="1"/>
        <end position="96"/>
    </location>
</feature>
<protein>
    <recommendedName>
        <fullName evidence="5 9">Riboflavin synthase</fullName>
        <ecNumber evidence="4 9">2.5.1.9</ecNumber>
    </recommendedName>
</protein>
<dbReference type="AlphaFoldDB" id="A0A1Y5F6U3"/>
<sequence length="218" mass="24075">MFTGLVKEIGKVRSIIPNQEGLELIIETRELISEIEIDDSVSINGACQTAIKVEADCFHVQTVHMSLDKTTLGGLKTGDEVNLELALQLKDRLGGHLVQGHVNDVAKIITIDSKGNNYLVTGKVAADQMKYIVKEGSITIDGISLTVADTNRESNTFTVSIIPHTWSHTVLRNRTIGSQVNIEVDILGKYVENLLFYQGKHKTNQSQLSEDWLKSKGF</sequence>
<keyword evidence="8" id="KW-0677">Repeat</keyword>
<reference evidence="13" key="1">
    <citation type="journal article" date="2017" name="Proc. Natl. Acad. Sci. U.S.A.">
        <title>Simulation of Deepwater Horizon oil plume reveals substrate specialization within a complex community of hydrocarbon-degraders.</title>
        <authorList>
            <person name="Hu P."/>
            <person name="Dubinsky E.A."/>
            <person name="Probst A.J."/>
            <person name="Wang J."/>
            <person name="Sieber C.M.K."/>
            <person name="Tom L.M."/>
            <person name="Gardinali P."/>
            <person name="Banfield J.F."/>
            <person name="Atlas R.M."/>
            <person name="Andersen G.L."/>
        </authorList>
    </citation>
    <scope>NUCLEOTIDE SEQUENCE [LARGE SCALE GENOMIC DNA]</scope>
</reference>
<dbReference type="SUPFAM" id="SSF63380">
    <property type="entry name" value="Riboflavin synthase domain-like"/>
    <property type="match status" value="2"/>
</dbReference>
<dbReference type="GO" id="GO:0004746">
    <property type="term" value="F:riboflavin synthase activity"/>
    <property type="evidence" value="ECO:0007669"/>
    <property type="project" value="UniProtKB-UniRule"/>
</dbReference>
<dbReference type="Gene3D" id="2.40.30.20">
    <property type="match status" value="2"/>
</dbReference>
<evidence type="ECO:0000256" key="6">
    <source>
        <dbReference type="ARBA" id="ARBA00022619"/>
    </source>
</evidence>
<dbReference type="EC" id="2.5.1.9" evidence="4 9"/>
<comment type="catalytic activity">
    <reaction evidence="1">
        <text>2 6,7-dimethyl-8-(1-D-ribityl)lumazine + H(+) = 5-amino-6-(D-ribitylamino)uracil + riboflavin</text>
        <dbReference type="Rhea" id="RHEA:20772"/>
        <dbReference type="ChEBI" id="CHEBI:15378"/>
        <dbReference type="ChEBI" id="CHEBI:15934"/>
        <dbReference type="ChEBI" id="CHEBI:57986"/>
        <dbReference type="ChEBI" id="CHEBI:58201"/>
        <dbReference type="EC" id="2.5.1.9"/>
    </reaction>
</comment>
<evidence type="ECO:0000256" key="2">
    <source>
        <dbReference type="ARBA" id="ARBA00002803"/>
    </source>
</evidence>
<dbReference type="CDD" id="cd00402">
    <property type="entry name" value="Riboflavin_synthase_like"/>
    <property type="match status" value="1"/>
</dbReference>
<evidence type="ECO:0000256" key="1">
    <source>
        <dbReference type="ARBA" id="ARBA00000968"/>
    </source>
</evidence>
<feature type="domain" description="Lumazine-binding" evidence="11">
    <location>
        <begin position="97"/>
        <end position="195"/>
    </location>
</feature>
<comment type="caution">
    <text evidence="12">The sequence shown here is derived from an EMBL/GenBank/DDBJ whole genome shotgun (WGS) entry which is preliminary data.</text>
</comment>
<dbReference type="PANTHER" id="PTHR21098:SF12">
    <property type="entry name" value="RIBOFLAVIN SYNTHASE"/>
    <property type="match status" value="1"/>
</dbReference>
<dbReference type="InterPro" id="IPR026017">
    <property type="entry name" value="Lumazine-bd_dom"/>
</dbReference>
<comment type="function">
    <text evidence="2">Catalyzes the dismutation of two molecules of 6,7-dimethyl-8-ribityllumazine, resulting in the formation of riboflavin and 5-amino-6-(D-ribitylamino)uracil.</text>
</comment>
<evidence type="ECO:0000313" key="12">
    <source>
        <dbReference type="EMBL" id="OUR92960.1"/>
    </source>
</evidence>
<dbReference type="GO" id="GO:0009231">
    <property type="term" value="P:riboflavin biosynthetic process"/>
    <property type="evidence" value="ECO:0007669"/>
    <property type="project" value="UniProtKB-KW"/>
</dbReference>
<dbReference type="EMBL" id="MAAO01000016">
    <property type="protein sequence ID" value="OUR92960.1"/>
    <property type="molecule type" value="Genomic_DNA"/>
</dbReference>
<evidence type="ECO:0000259" key="11">
    <source>
        <dbReference type="PROSITE" id="PS51177"/>
    </source>
</evidence>
<dbReference type="Pfam" id="PF00677">
    <property type="entry name" value="Lum_binding"/>
    <property type="match status" value="2"/>
</dbReference>
<evidence type="ECO:0000256" key="3">
    <source>
        <dbReference type="ARBA" id="ARBA00004887"/>
    </source>
</evidence>
<comment type="pathway">
    <text evidence="3">Cofactor biosynthesis; riboflavin biosynthesis; riboflavin from 2-hydroxy-3-oxobutyl phosphate and 5-amino-6-(D-ribitylamino)uracil: step 2/2.</text>
</comment>
<evidence type="ECO:0000256" key="7">
    <source>
        <dbReference type="ARBA" id="ARBA00022679"/>
    </source>
</evidence>
<dbReference type="PROSITE" id="PS51177">
    <property type="entry name" value="LUMAZINE_BIND"/>
    <property type="match status" value="2"/>
</dbReference>
<dbReference type="Proteomes" id="UP000196531">
    <property type="component" value="Unassembled WGS sequence"/>
</dbReference>
<evidence type="ECO:0000313" key="13">
    <source>
        <dbReference type="Proteomes" id="UP000196531"/>
    </source>
</evidence>
<evidence type="ECO:0000256" key="4">
    <source>
        <dbReference type="ARBA" id="ARBA00012827"/>
    </source>
</evidence>
<dbReference type="NCBIfam" id="NF006767">
    <property type="entry name" value="PRK09289.1"/>
    <property type="match status" value="1"/>
</dbReference>
<keyword evidence="6" id="KW-0686">Riboflavin biosynthesis</keyword>